<dbReference type="SUPFAM" id="SSF52540">
    <property type="entry name" value="P-loop containing nucleoside triphosphate hydrolases"/>
    <property type="match status" value="2"/>
</dbReference>
<dbReference type="PRINTS" id="PR01868">
    <property type="entry name" value="ABCEFAMILY"/>
</dbReference>
<evidence type="ECO:0000259" key="4">
    <source>
        <dbReference type="PROSITE" id="PS50893"/>
    </source>
</evidence>
<dbReference type="PROSITE" id="PS00211">
    <property type="entry name" value="ABC_TRANSPORTER_1"/>
    <property type="match status" value="1"/>
</dbReference>
<dbReference type="InterPro" id="IPR003593">
    <property type="entry name" value="AAA+_ATPase"/>
</dbReference>
<dbReference type="PROSITE" id="PS50893">
    <property type="entry name" value="ABC_TRANSPORTER_2"/>
    <property type="match status" value="1"/>
</dbReference>
<name>A0ABQ6N0S9_9STRA</name>
<feature type="domain" description="ABC transporter" evidence="4">
    <location>
        <begin position="299"/>
        <end position="552"/>
    </location>
</feature>
<dbReference type="EMBL" id="BRYB01001941">
    <property type="protein sequence ID" value="GMI36775.1"/>
    <property type="molecule type" value="Genomic_DNA"/>
</dbReference>
<keyword evidence="6" id="KW-1185">Reference proteome</keyword>
<organism evidence="5 6">
    <name type="scientific">Tetraparma gracilis</name>
    <dbReference type="NCBI Taxonomy" id="2962635"/>
    <lineage>
        <taxon>Eukaryota</taxon>
        <taxon>Sar</taxon>
        <taxon>Stramenopiles</taxon>
        <taxon>Ochrophyta</taxon>
        <taxon>Bolidophyceae</taxon>
        <taxon>Parmales</taxon>
        <taxon>Triparmaceae</taxon>
        <taxon>Tetraparma</taxon>
    </lineage>
</organism>
<proteinExistence type="predicted"/>
<evidence type="ECO:0000256" key="2">
    <source>
        <dbReference type="ARBA" id="ARBA00022840"/>
    </source>
</evidence>
<comment type="caution">
    <text evidence="5">The sequence shown here is derived from an EMBL/GenBank/DDBJ whole genome shotgun (WGS) entry which is preliminary data.</text>
</comment>
<dbReference type="PANTHER" id="PTHR19248">
    <property type="entry name" value="ATP-BINDING TRANSPORT PROTEIN-RELATED"/>
    <property type="match status" value="1"/>
</dbReference>
<dbReference type="Pfam" id="PF00005">
    <property type="entry name" value="ABC_tran"/>
    <property type="match status" value="2"/>
</dbReference>
<evidence type="ECO:0000256" key="3">
    <source>
        <dbReference type="SAM" id="MobiDB-lite"/>
    </source>
</evidence>
<reference evidence="5 6" key="1">
    <citation type="journal article" date="2023" name="Commun. Biol.">
        <title>Genome analysis of Parmales, the sister group of diatoms, reveals the evolutionary specialization of diatoms from phago-mixotrophs to photoautotrophs.</title>
        <authorList>
            <person name="Ban H."/>
            <person name="Sato S."/>
            <person name="Yoshikawa S."/>
            <person name="Yamada K."/>
            <person name="Nakamura Y."/>
            <person name="Ichinomiya M."/>
            <person name="Sato N."/>
            <person name="Blanc-Mathieu R."/>
            <person name="Endo H."/>
            <person name="Kuwata A."/>
            <person name="Ogata H."/>
        </authorList>
    </citation>
    <scope>NUCLEOTIDE SEQUENCE [LARGE SCALE GENOMIC DNA]</scope>
</reference>
<keyword evidence="1" id="KW-0547">Nucleotide-binding</keyword>
<sequence length="593" mass="65074">MTLFTFPRSIVIVDPDKCKPNSAAFAYLKRYAKACGRDCIAVEKKSVFISELACAQCVNRAKACPGDAVTVVKLPSNMTTDTTHRYSMNSFKLHGLPTPRPGHVLGLLGSNGIGKSTALNILSGRTKPNLGNVMPPQPGWADVVKYYRGSDLQDADVYMFDEATSFLDVKQRLQATAVIRGICEEANWPNGDADASSKYVIVVEHDLAVLDYMSDYIQSLYGTPGAYGVVTQRSQVRNGINQYLAGYFPSENMRFRANELTFKVSTTDFFVSSELGDEENDGEGGNVEEKKKAADKGELMYPEMTKSYENLKEPGKNFTLHVEAGSFRAGEIIALLGENGCGKTTFMEMLAGRTKEQRGKETAIGSNDQAYSAAVAEAAAGGADAPPPSLASLGVAYKQQSLNPKMKKFEGTVMEYMEQEINSALTDRLFRLLVIKALNVDQLENLNVRSLSGGESQRLAICICLGTPAFVYLIDEPSAGLDCEQRVIVSKVIKRWIVNHLGRTAFVIEHDVLMTTALADRIVVYEGTPGVSCVAKSPVDVQSGFNSFLQHLNVTFRRDPLNHRPRINKPNSRKDSEQKKAGTYYLFDDDGED</sequence>
<dbReference type="InterPro" id="IPR013283">
    <property type="entry name" value="RLI1"/>
</dbReference>
<protein>
    <recommendedName>
        <fullName evidence="4">ABC transporter domain-containing protein</fullName>
    </recommendedName>
</protein>
<gene>
    <name evidence="5" type="ORF">TeGR_g10804</name>
</gene>
<evidence type="ECO:0000256" key="1">
    <source>
        <dbReference type="ARBA" id="ARBA00022741"/>
    </source>
</evidence>
<dbReference type="SMART" id="SM00382">
    <property type="entry name" value="AAA"/>
    <property type="match status" value="2"/>
</dbReference>
<accession>A0ABQ6N0S9</accession>
<dbReference type="Gene3D" id="3.40.50.300">
    <property type="entry name" value="P-loop containing nucleotide triphosphate hydrolases"/>
    <property type="match status" value="3"/>
</dbReference>
<evidence type="ECO:0000313" key="6">
    <source>
        <dbReference type="Proteomes" id="UP001165060"/>
    </source>
</evidence>
<feature type="region of interest" description="Disordered" evidence="3">
    <location>
        <begin position="560"/>
        <end position="593"/>
    </location>
</feature>
<dbReference type="Proteomes" id="UP001165060">
    <property type="component" value="Unassembled WGS sequence"/>
</dbReference>
<dbReference type="InterPro" id="IPR017871">
    <property type="entry name" value="ABC_transporter-like_CS"/>
</dbReference>
<dbReference type="InterPro" id="IPR003439">
    <property type="entry name" value="ABC_transporter-like_ATP-bd"/>
</dbReference>
<dbReference type="InterPro" id="IPR027417">
    <property type="entry name" value="P-loop_NTPase"/>
</dbReference>
<feature type="region of interest" description="Disordered" evidence="3">
    <location>
        <begin position="274"/>
        <end position="295"/>
    </location>
</feature>
<keyword evidence="2" id="KW-0067">ATP-binding</keyword>
<evidence type="ECO:0000313" key="5">
    <source>
        <dbReference type="EMBL" id="GMI36775.1"/>
    </source>
</evidence>